<dbReference type="InterPro" id="IPR011006">
    <property type="entry name" value="CheY-like_superfamily"/>
</dbReference>
<keyword evidence="1 3" id="KW-0597">Phosphoprotein</keyword>
<sequence>MIQLLVQIASVRARPGFISRIMNISPQKRVLIIDDDEGLTEPLQMAMEAAGYEVLVAHDGNEGLMKIERDAPDLVLLDLVMPRRSGFAVLDSITNYKQRAPRVIMVTGNSEPKYRELALDRGVDRFIPKPYHIEDLVEAVNELLKPE</sequence>
<dbReference type="InterPro" id="IPR001789">
    <property type="entry name" value="Sig_transdc_resp-reg_receiver"/>
</dbReference>
<protein>
    <submittedName>
        <fullName evidence="5">Response regulator MprA</fullName>
    </submittedName>
</protein>
<keyword evidence="6" id="KW-1185">Reference proteome</keyword>
<feature type="modified residue" description="4-aspartylphosphate" evidence="3">
    <location>
        <position position="78"/>
    </location>
</feature>
<dbReference type="EMBL" id="CP036343">
    <property type="protein sequence ID" value="QDT90531.1"/>
    <property type="molecule type" value="Genomic_DNA"/>
</dbReference>
<dbReference type="CDD" id="cd17574">
    <property type="entry name" value="REC_OmpR"/>
    <property type="match status" value="1"/>
</dbReference>
<evidence type="ECO:0000256" key="1">
    <source>
        <dbReference type="ARBA" id="ARBA00022553"/>
    </source>
</evidence>
<dbReference type="PANTHER" id="PTHR44591">
    <property type="entry name" value="STRESS RESPONSE REGULATOR PROTEIN 1"/>
    <property type="match status" value="1"/>
</dbReference>
<name>A0A517VC07_9PLAN</name>
<dbReference type="Pfam" id="PF00072">
    <property type="entry name" value="Response_reg"/>
    <property type="match status" value="1"/>
</dbReference>
<organism evidence="5 6">
    <name type="scientific">Gimesia algae</name>
    <dbReference type="NCBI Taxonomy" id="2527971"/>
    <lineage>
        <taxon>Bacteria</taxon>
        <taxon>Pseudomonadati</taxon>
        <taxon>Planctomycetota</taxon>
        <taxon>Planctomycetia</taxon>
        <taxon>Planctomycetales</taxon>
        <taxon>Planctomycetaceae</taxon>
        <taxon>Gimesia</taxon>
    </lineage>
</organism>
<accession>A0A517VC07</accession>
<evidence type="ECO:0000256" key="3">
    <source>
        <dbReference type="PROSITE-ProRule" id="PRU00169"/>
    </source>
</evidence>
<proteinExistence type="predicted"/>
<reference evidence="5 6" key="1">
    <citation type="submission" date="2019-02" db="EMBL/GenBank/DDBJ databases">
        <title>Deep-cultivation of Planctomycetes and their phenomic and genomic characterization uncovers novel biology.</title>
        <authorList>
            <person name="Wiegand S."/>
            <person name="Jogler M."/>
            <person name="Boedeker C."/>
            <person name="Pinto D."/>
            <person name="Vollmers J."/>
            <person name="Rivas-Marin E."/>
            <person name="Kohn T."/>
            <person name="Peeters S.H."/>
            <person name="Heuer A."/>
            <person name="Rast P."/>
            <person name="Oberbeckmann S."/>
            <person name="Bunk B."/>
            <person name="Jeske O."/>
            <person name="Meyerdierks A."/>
            <person name="Storesund J.E."/>
            <person name="Kallscheuer N."/>
            <person name="Luecker S."/>
            <person name="Lage O.M."/>
            <person name="Pohl T."/>
            <person name="Merkel B.J."/>
            <person name="Hornburger P."/>
            <person name="Mueller R.-W."/>
            <person name="Bruemmer F."/>
            <person name="Labrenz M."/>
            <person name="Spormann A.M."/>
            <person name="Op den Camp H."/>
            <person name="Overmann J."/>
            <person name="Amann R."/>
            <person name="Jetten M.S.M."/>
            <person name="Mascher T."/>
            <person name="Medema M.H."/>
            <person name="Devos D.P."/>
            <person name="Kaster A.-K."/>
            <person name="Ovreas L."/>
            <person name="Rohde M."/>
            <person name="Galperin M.Y."/>
            <person name="Jogler C."/>
        </authorList>
    </citation>
    <scope>NUCLEOTIDE SEQUENCE [LARGE SCALE GENOMIC DNA]</scope>
    <source>
        <strain evidence="5 6">Pan161</strain>
    </source>
</reference>
<evidence type="ECO:0000259" key="4">
    <source>
        <dbReference type="PROSITE" id="PS50110"/>
    </source>
</evidence>
<dbReference type="PANTHER" id="PTHR44591:SF14">
    <property type="entry name" value="PROTEIN PILG"/>
    <property type="match status" value="1"/>
</dbReference>
<dbReference type="SMART" id="SM00448">
    <property type="entry name" value="REC"/>
    <property type="match status" value="1"/>
</dbReference>
<evidence type="ECO:0000313" key="6">
    <source>
        <dbReference type="Proteomes" id="UP000316855"/>
    </source>
</evidence>
<dbReference type="InterPro" id="IPR050595">
    <property type="entry name" value="Bact_response_regulator"/>
</dbReference>
<dbReference type="Proteomes" id="UP000316855">
    <property type="component" value="Chromosome"/>
</dbReference>
<keyword evidence="2" id="KW-0902">Two-component regulatory system</keyword>
<dbReference type="OrthoDB" id="9790669at2"/>
<dbReference type="Gene3D" id="3.40.50.2300">
    <property type="match status" value="1"/>
</dbReference>
<evidence type="ECO:0000313" key="5">
    <source>
        <dbReference type="EMBL" id="QDT90531.1"/>
    </source>
</evidence>
<dbReference type="GO" id="GO:0000160">
    <property type="term" value="P:phosphorelay signal transduction system"/>
    <property type="evidence" value="ECO:0007669"/>
    <property type="project" value="UniProtKB-KW"/>
</dbReference>
<gene>
    <name evidence="5" type="primary">mprA_1</name>
    <name evidence="5" type="ORF">Pan161_21840</name>
</gene>
<dbReference type="SUPFAM" id="SSF52172">
    <property type="entry name" value="CheY-like"/>
    <property type="match status" value="1"/>
</dbReference>
<dbReference type="PROSITE" id="PS50110">
    <property type="entry name" value="RESPONSE_REGULATORY"/>
    <property type="match status" value="1"/>
</dbReference>
<dbReference type="AlphaFoldDB" id="A0A517VC07"/>
<dbReference type="KEGG" id="gax:Pan161_21840"/>
<evidence type="ECO:0000256" key="2">
    <source>
        <dbReference type="ARBA" id="ARBA00023012"/>
    </source>
</evidence>
<feature type="domain" description="Response regulatory" evidence="4">
    <location>
        <begin position="29"/>
        <end position="144"/>
    </location>
</feature>